<gene>
    <name evidence="11" type="ORF">A3A79_00040</name>
</gene>
<dbReference type="STRING" id="1798392.A3A79_00040"/>
<feature type="domain" description="Alpha-D-phosphohexomutase C-terminal" evidence="7">
    <location>
        <begin position="369"/>
        <end position="440"/>
    </location>
</feature>
<dbReference type="GO" id="GO:0016868">
    <property type="term" value="F:intramolecular phosphotransferase activity"/>
    <property type="evidence" value="ECO:0007669"/>
    <property type="project" value="InterPro"/>
</dbReference>
<protein>
    <recommendedName>
        <fullName evidence="13">Phosphomannomutase/phosphoglucomutase</fullName>
    </recommendedName>
</protein>
<dbReference type="CDD" id="cd03089">
    <property type="entry name" value="PMM_PGM"/>
    <property type="match status" value="1"/>
</dbReference>
<evidence type="ECO:0000259" key="9">
    <source>
        <dbReference type="Pfam" id="PF02879"/>
    </source>
</evidence>
<dbReference type="PANTHER" id="PTHR43771:SF1">
    <property type="entry name" value="PHOSPHOMANNOMUTASE"/>
    <property type="match status" value="1"/>
</dbReference>
<comment type="similarity">
    <text evidence="2">Belongs to the phosphohexose mutase family.</text>
</comment>
<dbReference type="Proteomes" id="UP000178759">
    <property type="component" value="Unassembled WGS sequence"/>
</dbReference>
<feature type="domain" description="Alpha-D-phosphohexomutase alpha/beta/alpha" evidence="9">
    <location>
        <begin position="151"/>
        <end position="250"/>
    </location>
</feature>
<dbReference type="SUPFAM" id="SSF53738">
    <property type="entry name" value="Phosphoglucomutase, first 3 domains"/>
    <property type="match status" value="3"/>
</dbReference>
<evidence type="ECO:0000256" key="6">
    <source>
        <dbReference type="ARBA" id="ARBA00023235"/>
    </source>
</evidence>
<evidence type="ECO:0008006" key="13">
    <source>
        <dbReference type="Google" id="ProtNLM"/>
    </source>
</evidence>
<accession>A0A1F6AFT6</accession>
<dbReference type="Pfam" id="PF00408">
    <property type="entry name" value="PGM_PMM_IV"/>
    <property type="match status" value="1"/>
</dbReference>
<dbReference type="EMBL" id="MFJV01000001">
    <property type="protein sequence ID" value="OGG23599.1"/>
    <property type="molecule type" value="Genomic_DNA"/>
</dbReference>
<keyword evidence="3" id="KW-0597">Phosphoprotein</keyword>
<feature type="domain" description="Alpha-D-phosphohexomutase alpha/beta/alpha" evidence="10">
    <location>
        <begin position="258"/>
        <end position="361"/>
    </location>
</feature>
<sequence length="451" mass="50391">MDLSIFKDYDIRGIYPDQLNADVVKKIAYAIVRKFSPKSIAMCRDMRLSGKELRDAMVEVFVSLGVDVYDAGLVGTEIQYFIAGTKPYDLVLMLSASHNPPQYNGIKLVQKGPIAVTSESGLFAIRDLLNENPLPNAETPGKVTDIDVMDEWKDKIRSLVNLSSFKPLKVVVDAGNGMAGKLIPKAFEDLPFEVKSLFMDLDGTFPNHVPNPLIESNNITLIETVRKEKADLGLTFDGDADRVFLIDDKGRFVSGTITSALLARYILRKYPGELILYNAICGKVVPETIQKYGGKSKRVRVGHSYIKQYMKETGAIFAGEHSGHYYWRDYFRAESGALTSLIILSLLSDETKKLSEIVDELSIYPASGEINFVLADIPKTLDLLRKGFPDAKSTDEVDGISVWYDQYWFNVRASKTEPLLRLNVEADTGEILKQKTDELVTKIESFGGKRK</sequence>
<keyword evidence="6" id="KW-0413">Isomerase</keyword>
<evidence type="ECO:0000256" key="5">
    <source>
        <dbReference type="ARBA" id="ARBA00022842"/>
    </source>
</evidence>
<dbReference type="Gene3D" id="3.40.120.10">
    <property type="entry name" value="Alpha-D-Glucose-1,6-Bisphosphate, subunit A, domain 3"/>
    <property type="match status" value="3"/>
</dbReference>
<organism evidence="11 12">
    <name type="scientific">Candidatus Gottesmanbacteria bacterium RIFCSPLOWO2_01_FULL_43_11b</name>
    <dbReference type="NCBI Taxonomy" id="1798392"/>
    <lineage>
        <taxon>Bacteria</taxon>
        <taxon>Candidatus Gottesmaniibacteriota</taxon>
    </lineage>
</organism>
<comment type="cofactor">
    <cofactor evidence="1">
        <name>Mg(2+)</name>
        <dbReference type="ChEBI" id="CHEBI:18420"/>
    </cofactor>
</comment>
<evidence type="ECO:0000259" key="7">
    <source>
        <dbReference type="Pfam" id="PF00408"/>
    </source>
</evidence>
<comment type="caution">
    <text evidence="11">The sequence shown here is derived from an EMBL/GenBank/DDBJ whole genome shotgun (WGS) entry which is preliminary data.</text>
</comment>
<keyword evidence="4" id="KW-0479">Metal-binding</keyword>
<dbReference type="InterPro" id="IPR005841">
    <property type="entry name" value="Alpha-D-phosphohexomutase_SF"/>
</dbReference>
<dbReference type="InterPro" id="IPR005845">
    <property type="entry name" value="A-D-PHexomutase_a/b/a-II"/>
</dbReference>
<reference evidence="11 12" key="1">
    <citation type="journal article" date="2016" name="Nat. Commun.">
        <title>Thousands of microbial genomes shed light on interconnected biogeochemical processes in an aquifer system.</title>
        <authorList>
            <person name="Anantharaman K."/>
            <person name="Brown C.T."/>
            <person name="Hug L.A."/>
            <person name="Sharon I."/>
            <person name="Castelle C.J."/>
            <person name="Probst A.J."/>
            <person name="Thomas B.C."/>
            <person name="Singh A."/>
            <person name="Wilkins M.J."/>
            <person name="Karaoz U."/>
            <person name="Brodie E.L."/>
            <person name="Williams K.H."/>
            <person name="Hubbard S.S."/>
            <person name="Banfield J.F."/>
        </authorList>
    </citation>
    <scope>NUCLEOTIDE SEQUENCE [LARGE SCALE GENOMIC DNA]</scope>
</reference>
<dbReference type="GO" id="GO:0046872">
    <property type="term" value="F:metal ion binding"/>
    <property type="evidence" value="ECO:0007669"/>
    <property type="project" value="UniProtKB-KW"/>
</dbReference>
<keyword evidence="5" id="KW-0460">Magnesium</keyword>
<dbReference type="AlphaFoldDB" id="A0A1F6AFT6"/>
<evidence type="ECO:0000256" key="2">
    <source>
        <dbReference type="ARBA" id="ARBA00010231"/>
    </source>
</evidence>
<feature type="domain" description="Alpha-D-phosphohexomutase alpha/beta/alpha" evidence="8">
    <location>
        <begin position="5"/>
        <end position="120"/>
    </location>
</feature>
<dbReference type="InterPro" id="IPR005846">
    <property type="entry name" value="A-D-PHexomutase_a/b/a-III"/>
</dbReference>
<dbReference type="SUPFAM" id="SSF55957">
    <property type="entry name" value="Phosphoglucomutase, C-terminal domain"/>
    <property type="match status" value="1"/>
</dbReference>
<evidence type="ECO:0000313" key="11">
    <source>
        <dbReference type="EMBL" id="OGG23599.1"/>
    </source>
</evidence>
<evidence type="ECO:0000256" key="1">
    <source>
        <dbReference type="ARBA" id="ARBA00001946"/>
    </source>
</evidence>
<dbReference type="Gene3D" id="3.30.310.50">
    <property type="entry name" value="Alpha-D-phosphohexomutase, C-terminal domain"/>
    <property type="match status" value="1"/>
</dbReference>
<evidence type="ECO:0000256" key="3">
    <source>
        <dbReference type="ARBA" id="ARBA00022553"/>
    </source>
</evidence>
<dbReference type="PANTHER" id="PTHR43771">
    <property type="entry name" value="PHOSPHOMANNOMUTASE"/>
    <property type="match status" value="1"/>
</dbReference>
<evidence type="ECO:0000256" key="4">
    <source>
        <dbReference type="ARBA" id="ARBA00022723"/>
    </source>
</evidence>
<evidence type="ECO:0000259" key="10">
    <source>
        <dbReference type="Pfam" id="PF02880"/>
    </source>
</evidence>
<dbReference type="Pfam" id="PF02880">
    <property type="entry name" value="PGM_PMM_III"/>
    <property type="match status" value="1"/>
</dbReference>
<evidence type="ECO:0000259" key="8">
    <source>
        <dbReference type="Pfam" id="PF02878"/>
    </source>
</evidence>
<proteinExistence type="inferred from homology"/>
<dbReference type="Pfam" id="PF02879">
    <property type="entry name" value="PGM_PMM_II"/>
    <property type="match status" value="1"/>
</dbReference>
<dbReference type="InterPro" id="IPR036900">
    <property type="entry name" value="A-D-PHexomutase_C_sf"/>
</dbReference>
<dbReference type="InterPro" id="IPR016055">
    <property type="entry name" value="A-D-PHexomutase_a/b/a-I/II/III"/>
</dbReference>
<evidence type="ECO:0000313" key="12">
    <source>
        <dbReference type="Proteomes" id="UP000178759"/>
    </source>
</evidence>
<dbReference type="InterPro" id="IPR005844">
    <property type="entry name" value="A-D-PHexomutase_a/b/a-I"/>
</dbReference>
<dbReference type="GO" id="GO:0005975">
    <property type="term" value="P:carbohydrate metabolic process"/>
    <property type="evidence" value="ECO:0007669"/>
    <property type="project" value="InterPro"/>
</dbReference>
<dbReference type="InterPro" id="IPR005843">
    <property type="entry name" value="A-D-PHexomutase_C"/>
</dbReference>
<name>A0A1F6AFT6_9BACT</name>
<dbReference type="Pfam" id="PF02878">
    <property type="entry name" value="PGM_PMM_I"/>
    <property type="match status" value="1"/>
</dbReference>
<dbReference type="PRINTS" id="PR00509">
    <property type="entry name" value="PGMPMM"/>
</dbReference>